<evidence type="ECO:0000256" key="10">
    <source>
        <dbReference type="ARBA" id="ARBA00023225"/>
    </source>
</evidence>
<dbReference type="InterPro" id="IPR052570">
    <property type="entry name" value="FliJ"/>
</dbReference>
<comment type="caution">
    <text evidence="11">The sequence shown here is derived from an EMBL/GenBank/DDBJ whole genome shotgun (WGS) entry which is preliminary data.</text>
</comment>
<evidence type="ECO:0000256" key="2">
    <source>
        <dbReference type="ARBA" id="ARBA00010004"/>
    </source>
</evidence>
<organism evidence="11 12">
    <name type="scientific">Echinimonas agarilytica</name>
    <dbReference type="NCBI Taxonomy" id="1215918"/>
    <lineage>
        <taxon>Bacteria</taxon>
        <taxon>Pseudomonadati</taxon>
        <taxon>Pseudomonadota</taxon>
        <taxon>Gammaproteobacteria</taxon>
        <taxon>Alteromonadales</taxon>
        <taxon>Echinimonadaceae</taxon>
        <taxon>Echinimonas</taxon>
    </lineage>
</organism>
<proteinExistence type="inferred from homology"/>
<dbReference type="GO" id="GO:0006935">
    <property type="term" value="P:chemotaxis"/>
    <property type="evidence" value="ECO:0007669"/>
    <property type="project" value="UniProtKB-KW"/>
</dbReference>
<dbReference type="Gene3D" id="1.10.287.1700">
    <property type="match status" value="1"/>
</dbReference>
<evidence type="ECO:0000256" key="4">
    <source>
        <dbReference type="ARBA" id="ARBA00022448"/>
    </source>
</evidence>
<evidence type="ECO:0000313" key="12">
    <source>
        <dbReference type="Proteomes" id="UP001165393"/>
    </source>
</evidence>
<keyword evidence="12" id="KW-1185">Reference proteome</keyword>
<keyword evidence="8" id="KW-0653">Protein transport</keyword>
<name>A0AA42B789_9GAMM</name>
<evidence type="ECO:0000256" key="7">
    <source>
        <dbReference type="ARBA" id="ARBA00022795"/>
    </source>
</evidence>
<dbReference type="GO" id="GO:0009288">
    <property type="term" value="C:bacterial-type flagellum"/>
    <property type="evidence" value="ECO:0007669"/>
    <property type="project" value="InterPro"/>
</dbReference>
<dbReference type="Pfam" id="PF02050">
    <property type="entry name" value="FliJ"/>
    <property type="match status" value="1"/>
</dbReference>
<dbReference type="NCBIfam" id="TIGR02473">
    <property type="entry name" value="flagell_FliJ"/>
    <property type="match status" value="1"/>
</dbReference>
<keyword evidence="6" id="KW-0145">Chemotaxis</keyword>
<gene>
    <name evidence="11" type="primary">fliJ</name>
    <name evidence="11" type="ORF">NAF29_04665</name>
</gene>
<keyword evidence="4" id="KW-0813">Transport</keyword>
<dbReference type="PANTHER" id="PTHR38786:SF1">
    <property type="entry name" value="FLAGELLAR FLIJ PROTEIN"/>
    <property type="match status" value="1"/>
</dbReference>
<keyword evidence="7" id="KW-1005">Bacterial flagellum biogenesis</keyword>
<dbReference type="EMBL" id="JAMQGP010000002">
    <property type="protein sequence ID" value="MCM2678968.1"/>
    <property type="molecule type" value="Genomic_DNA"/>
</dbReference>
<evidence type="ECO:0000256" key="8">
    <source>
        <dbReference type="ARBA" id="ARBA00022927"/>
    </source>
</evidence>
<comment type="subcellular location">
    <subcellularLocation>
        <location evidence="1">Cell membrane</location>
        <topology evidence="1">Peripheral membrane protein</topology>
        <orientation evidence="1">Cytoplasmic side</orientation>
    </subcellularLocation>
</comment>
<keyword evidence="5" id="KW-1003">Cell membrane</keyword>
<protein>
    <recommendedName>
        <fullName evidence="3">Flagellar FliJ protein</fullName>
    </recommendedName>
</protein>
<dbReference type="GO" id="GO:0015031">
    <property type="term" value="P:protein transport"/>
    <property type="evidence" value="ECO:0007669"/>
    <property type="project" value="UniProtKB-KW"/>
</dbReference>
<dbReference type="RefSeq" id="WP_251260338.1">
    <property type="nucleotide sequence ID" value="NZ_JAMQGP010000002.1"/>
</dbReference>
<dbReference type="InterPro" id="IPR053716">
    <property type="entry name" value="Flag_assembly_chemotaxis_eff"/>
</dbReference>
<evidence type="ECO:0000313" key="11">
    <source>
        <dbReference type="EMBL" id="MCM2678968.1"/>
    </source>
</evidence>
<keyword evidence="10" id="KW-1006">Bacterial flagellum protein export</keyword>
<evidence type="ECO:0000256" key="1">
    <source>
        <dbReference type="ARBA" id="ARBA00004413"/>
    </source>
</evidence>
<dbReference type="GO" id="GO:0071973">
    <property type="term" value="P:bacterial-type flagellum-dependent cell motility"/>
    <property type="evidence" value="ECO:0007669"/>
    <property type="project" value="InterPro"/>
</dbReference>
<dbReference type="AlphaFoldDB" id="A0AA42B789"/>
<dbReference type="InterPro" id="IPR012823">
    <property type="entry name" value="Flagell_FliJ"/>
</dbReference>
<keyword evidence="11" id="KW-0282">Flagellum</keyword>
<comment type="similarity">
    <text evidence="2">Belongs to the FliJ family.</text>
</comment>
<keyword evidence="9" id="KW-0472">Membrane</keyword>
<dbReference type="GO" id="GO:0005886">
    <property type="term" value="C:plasma membrane"/>
    <property type="evidence" value="ECO:0007669"/>
    <property type="project" value="UniProtKB-SubCell"/>
</dbReference>
<evidence type="ECO:0000256" key="9">
    <source>
        <dbReference type="ARBA" id="ARBA00023136"/>
    </source>
</evidence>
<keyword evidence="11" id="KW-0966">Cell projection</keyword>
<reference evidence="11 12" key="1">
    <citation type="journal article" date="2013" name="Antonie Van Leeuwenhoek">
        <title>Echinimonas agarilytica gen. nov., sp. nov., a new gammaproteobacterium isolated from the sea urchin Strongylocentrotus intermedius.</title>
        <authorList>
            <person name="Nedashkovskaya O.I."/>
            <person name="Stenkova A.M."/>
            <person name="Zhukova N.V."/>
            <person name="Van Trappen S."/>
            <person name="Lee J.S."/>
            <person name="Kim S.B."/>
        </authorList>
    </citation>
    <scope>NUCLEOTIDE SEQUENCE [LARGE SCALE GENOMIC DNA]</scope>
    <source>
        <strain evidence="11 12">KMM 6351</strain>
    </source>
</reference>
<dbReference type="Proteomes" id="UP001165393">
    <property type="component" value="Unassembled WGS sequence"/>
</dbReference>
<dbReference type="PANTHER" id="PTHR38786">
    <property type="entry name" value="FLAGELLAR FLIJ PROTEIN"/>
    <property type="match status" value="1"/>
</dbReference>
<evidence type="ECO:0000256" key="6">
    <source>
        <dbReference type="ARBA" id="ARBA00022500"/>
    </source>
</evidence>
<sequence>MAQIKQLQMIVSIRQEAENKAARMMQESKQALDMQQQQVQTLRDYRNDYLKKMISESAEGLTAQSYGHYHGFVTKLDDALGRAEQSVAVAQQVWQQRQQVWIDARADTKAIEMLIEREEMIIAQQTQRREQKQMDEFASMQFARRRST</sequence>
<keyword evidence="11" id="KW-0969">Cilium</keyword>
<accession>A0AA42B789</accession>
<dbReference type="GO" id="GO:0044781">
    <property type="term" value="P:bacterial-type flagellum organization"/>
    <property type="evidence" value="ECO:0007669"/>
    <property type="project" value="UniProtKB-KW"/>
</dbReference>
<evidence type="ECO:0000256" key="5">
    <source>
        <dbReference type="ARBA" id="ARBA00022475"/>
    </source>
</evidence>
<evidence type="ECO:0000256" key="3">
    <source>
        <dbReference type="ARBA" id="ARBA00020392"/>
    </source>
</evidence>